<feature type="region of interest" description="Disordered" evidence="1">
    <location>
        <begin position="120"/>
        <end position="141"/>
    </location>
</feature>
<organism evidence="2 3">
    <name type="scientific">Calothrix parietina FACHB-288</name>
    <dbReference type="NCBI Taxonomy" id="2692896"/>
    <lineage>
        <taxon>Bacteria</taxon>
        <taxon>Bacillati</taxon>
        <taxon>Cyanobacteriota</taxon>
        <taxon>Cyanophyceae</taxon>
        <taxon>Nostocales</taxon>
        <taxon>Calotrichaceae</taxon>
        <taxon>Calothrix</taxon>
    </lineage>
</organism>
<accession>A0ABR8A379</accession>
<comment type="caution">
    <text evidence="2">The sequence shown here is derived from an EMBL/GenBank/DDBJ whole genome shotgun (WGS) entry which is preliminary data.</text>
</comment>
<dbReference type="EMBL" id="JACJQH010000002">
    <property type="protein sequence ID" value="MBD2194203.1"/>
    <property type="molecule type" value="Genomic_DNA"/>
</dbReference>
<gene>
    <name evidence="2" type="ORF">H6G24_01675</name>
</gene>
<feature type="compositionally biased region" description="Basic and acidic residues" evidence="1">
    <location>
        <begin position="50"/>
        <end position="73"/>
    </location>
</feature>
<proteinExistence type="predicted"/>
<evidence type="ECO:0000313" key="3">
    <source>
        <dbReference type="Proteomes" id="UP000658514"/>
    </source>
</evidence>
<sequence length="141" mass="15425">MKNVISNAIAYISSLFQGFQVKRFLSVVFVGLIVLTTNVDHGRNSAYIDDTGRSSKELRDQVRERVSENDAQRPKTTGQWNREARETKGAPGERLQRIGQQSAEAFKEFGSGYVEGAKETAGGVKDSAAKAGSNISNSVQR</sequence>
<dbReference type="Proteomes" id="UP000658514">
    <property type="component" value="Unassembled WGS sequence"/>
</dbReference>
<reference evidence="2 3" key="1">
    <citation type="journal article" date="2020" name="ISME J.">
        <title>Comparative genomics reveals insights into cyanobacterial evolution and habitat adaptation.</title>
        <authorList>
            <person name="Chen M.Y."/>
            <person name="Teng W.K."/>
            <person name="Zhao L."/>
            <person name="Hu C.X."/>
            <person name="Zhou Y.K."/>
            <person name="Han B.P."/>
            <person name="Song L.R."/>
            <person name="Shu W.S."/>
        </authorList>
    </citation>
    <scope>NUCLEOTIDE SEQUENCE [LARGE SCALE GENOMIC DNA]</scope>
    <source>
        <strain evidence="2 3">FACHB-288</strain>
    </source>
</reference>
<keyword evidence="3" id="KW-1185">Reference proteome</keyword>
<feature type="region of interest" description="Disordered" evidence="1">
    <location>
        <begin position="43"/>
        <end position="96"/>
    </location>
</feature>
<protein>
    <submittedName>
        <fullName evidence="2">Uncharacterized protein</fullName>
    </submittedName>
</protein>
<dbReference type="RefSeq" id="WP_190541592.1">
    <property type="nucleotide sequence ID" value="NZ_CAWPNO010000051.1"/>
</dbReference>
<name>A0ABR8A379_9CYAN</name>
<evidence type="ECO:0000313" key="2">
    <source>
        <dbReference type="EMBL" id="MBD2194203.1"/>
    </source>
</evidence>
<evidence type="ECO:0000256" key="1">
    <source>
        <dbReference type="SAM" id="MobiDB-lite"/>
    </source>
</evidence>